<gene>
    <name evidence="2" type="primary">LOC104769046</name>
</gene>
<evidence type="ECO:0000313" key="1">
    <source>
        <dbReference type="Proteomes" id="UP000694864"/>
    </source>
</evidence>
<protein>
    <submittedName>
        <fullName evidence="2">Uncharacterized protein LOC104769046</fullName>
    </submittedName>
</protein>
<dbReference type="PANTHER" id="PTHR31343">
    <property type="entry name" value="T15D22.8"/>
    <property type="match status" value="1"/>
</dbReference>
<dbReference type="Pfam" id="PF05623">
    <property type="entry name" value="DUF789"/>
    <property type="match status" value="2"/>
</dbReference>
<evidence type="ECO:0000313" key="2">
    <source>
        <dbReference type="RefSeq" id="XP_010491470.1"/>
    </source>
</evidence>
<accession>A0ABM0XV62</accession>
<dbReference type="PANTHER" id="PTHR31343:SF50">
    <property type="entry name" value="GB|AAD11584.1"/>
    <property type="match status" value="1"/>
</dbReference>
<keyword evidence="1" id="KW-1185">Reference proteome</keyword>
<name>A0ABM0XV62_CAMSA</name>
<reference evidence="1" key="1">
    <citation type="journal article" date="2014" name="Nat. Commun.">
        <title>The emerging biofuel crop Camelina sativa retains a highly undifferentiated hexaploid genome structure.</title>
        <authorList>
            <person name="Kagale S."/>
            <person name="Koh C."/>
            <person name="Nixon J."/>
            <person name="Bollina V."/>
            <person name="Clarke W.E."/>
            <person name="Tuteja R."/>
            <person name="Spillane C."/>
            <person name="Robinson S.J."/>
            <person name="Links M.G."/>
            <person name="Clarke C."/>
            <person name="Higgins E.E."/>
            <person name="Huebert T."/>
            <person name="Sharpe A.G."/>
            <person name="Parkin I.A."/>
        </authorList>
    </citation>
    <scope>NUCLEOTIDE SEQUENCE [LARGE SCALE GENOMIC DNA]</scope>
    <source>
        <strain evidence="1">cv. DH55</strain>
    </source>
</reference>
<dbReference type="InterPro" id="IPR008507">
    <property type="entry name" value="DUF789"/>
</dbReference>
<dbReference type="RefSeq" id="XP_010491470.1">
    <property type="nucleotide sequence ID" value="XM_010493168.2"/>
</dbReference>
<dbReference type="GeneID" id="104769046"/>
<reference evidence="2" key="2">
    <citation type="submission" date="2025-08" db="UniProtKB">
        <authorList>
            <consortium name="RefSeq"/>
        </authorList>
    </citation>
    <scope>IDENTIFICATION</scope>
    <source>
        <tissue evidence="2">Leaf</tissue>
    </source>
</reference>
<sequence length="296" mass="33337">MEKTSKRGKSHFESFLKQANGEPLPELMEKMSVRGKTNFTSFLKHISPRVLVKSRIQNRVGSSSSRAKAEGVRKPHIVLNDIWKAYNVWSCYTVGIPITLNWRSVNQYYAPTLSAIQIFTKKPLIDGSSSRSFAEDCHLYLEFNQTMRIEDRPPLIETVTNLAKKHHGLSSLKISDLSENSWFAVSWSPSVQIPEVQVVKGYFITYHSFTPAFPATCPQENKLKFELPAFGVVGSKLSNNVWIIPGTTDQENMNSLEESAASWLGKVMFTHTDFDMFMAQKKPNDLPSPSGVVTGE</sequence>
<dbReference type="Proteomes" id="UP000694864">
    <property type="component" value="Chromosome 20"/>
</dbReference>
<proteinExistence type="predicted"/>
<organism evidence="1 2">
    <name type="scientific">Camelina sativa</name>
    <name type="common">False flax</name>
    <name type="synonym">Myagrum sativum</name>
    <dbReference type="NCBI Taxonomy" id="90675"/>
    <lineage>
        <taxon>Eukaryota</taxon>
        <taxon>Viridiplantae</taxon>
        <taxon>Streptophyta</taxon>
        <taxon>Embryophyta</taxon>
        <taxon>Tracheophyta</taxon>
        <taxon>Spermatophyta</taxon>
        <taxon>Magnoliopsida</taxon>
        <taxon>eudicotyledons</taxon>
        <taxon>Gunneridae</taxon>
        <taxon>Pentapetalae</taxon>
        <taxon>rosids</taxon>
        <taxon>malvids</taxon>
        <taxon>Brassicales</taxon>
        <taxon>Brassicaceae</taxon>
        <taxon>Camelineae</taxon>
        <taxon>Camelina</taxon>
    </lineage>
</organism>